<gene>
    <name evidence="7" type="ORF">SAMN04488024_107129</name>
</gene>
<proteinExistence type="predicted"/>
<keyword evidence="2" id="KW-0201">Cytochrome c-type biogenesis</keyword>
<comment type="subcellular location">
    <subcellularLocation>
        <location evidence="1">Cell envelope</location>
    </subcellularLocation>
</comment>
<dbReference type="CDD" id="cd02966">
    <property type="entry name" value="TlpA_like_family"/>
    <property type="match status" value="1"/>
</dbReference>
<dbReference type="SUPFAM" id="SSF52833">
    <property type="entry name" value="Thioredoxin-like"/>
    <property type="match status" value="1"/>
</dbReference>
<dbReference type="Proteomes" id="UP000199455">
    <property type="component" value="Unassembled WGS sequence"/>
</dbReference>
<evidence type="ECO:0000256" key="2">
    <source>
        <dbReference type="ARBA" id="ARBA00022748"/>
    </source>
</evidence>
<evidence type="ECO:0000256" key="1">
    <source>
        <dbReference type="ARBA" id="ARBA00004196"/>
    </source>
</evidence>
<evidence type="ECO:0000256" key="3">
    <source>
        <dbReference type="ARBA" id="ARBA00023157"/>
    </source>
</evidence>
<dbReference type="GO" id="GO:0017004">
    <property type="term" value="P:cytochrome complex assembly"/>
    <property type="evidence" value="ECO:0007669"/>
    <property type="project" value="UniProtKB-KW"/>
</dbReference>
<keyword evidence="7" id="KW-0413">Isomerase</keyword>
<dbReference type="RefSeq" id="WP_090770339.1">
    <property type="nucleotide sequence ID" value="NZ_FMZH01000007.1"/>
</dbReference>
<dbReference type="InterPro" id="IPR013766">
    <property type="entry name" value="Thioredoxin_domain"/>
</dbReference>
<feature type="chain" id="PRO_5011677947" evidence="5">
    <location>
        <begin position="19"/>
        <end position="643"/>
    </location>
</feature>
<evidence type="ECO:0000313" key="7">
    <source>
        <dbReference type="EMBL" id="SDD69605.1"/>
    </source>
</evidence>
<evidence type="ECO:0000256" key="5">
    <source>
        <dbReference type="SAM" id="SignalP"/>
    </source>
</evidence>
<name>A0A1G6WX70_9SPHI</name>
<dbReference type="GO" id="GO:0016853">
    <property type="term" value="F:isomerase activity"/>
    <property type="evidence" value="ECO:0007669"/>
    <property type="project" value="UniProtKB-KW"/>
</dbReference>
<dbReference type="EMBL" id="FMZH01000007">
    <property type="protein sequence ID" value="SDD69605.1"/>
    <property type="molecule type" value="Genomic_DNA"/>
</dbReference>
<evidence type="ECO:0000256" key="4">
    <source>
        <dbReference type="ARBA" id="ARBA00023284"/>
    </source>
</evidence>
<dbReference type="AlphaFoldDB" id="A0A1G6WX70"/>
<protein>
    <submittedName>
        <fullName evidence="7">Thiol-disulfide isomerase or thioredoxin</fullName>
    </submittedName>
</protein>
<keyword evidence="4" id="KW-0676">Redox-active center</keyword>
<sequence length="643" mass="74985">MKYITSLFLLFAFSAAKSQTINKPYIEFTNTGIYHIDKITVKDTSTIVDIKISFLPNWWTMFSNEAYLENADTGEKYIVKVIEGAKFNTKLWTPKSGDTSVRLIFPKLDKNVKHLNYGDEGKTSIYGISLQKEAKTNKPTSIPENVSNWLNLQITDKRRKIDQNIFFVSDSVKIVGYIKGYDKRAGFSSGIIYHQNHLTREDFPTTVRIYEDGRFECSMLATHAISSSIFFNNQVIDFYAKPGTVTGIILDWDEFLLADKYRDRRYGFENLQYLGVNKSVNETLNSIKVTLPDYGKLAEYREKQKPEEFKDLQVQHWEKARKAVDSIISKKRIPENIKRMIVNQVDLAYANYLFDYENSRGYYKKEKPENEILKLPMPGNYFDFLDRIDLNDKSLLISSQFSTFINRFEFSPLYERRLIYNSSNGYLKLDSAYLAKNKKSNLVFDIAKIRSLISNFKFSQYKSKDFIGETTYLSQSIKEPFAVSEMNRMYNKYKKGNVAYELPNNVAAEVFRKIINPLKGKILIVDFWAQWCGPCRSGIEESLELRKKYKGNPDFDFVFVTDAESTESAFYDDYISKNAMINTYRIKADEYLALRELFKFNGIPRYILVNGEGKIQDDNFSSYNLKNELNKYFPGKFTDSYWK</sequence>
<feature type="signal peptide" evidence="5">
    <location>
        <begin position="1"/>
        <end position="18"/>
    </location>
</feature>
<evidence type="ECO:0000313" key="8">
    <source>
        <dbReference type="Proteomes" id="UP000199455"/>
    </source>
</evidence>
<dbReference type="Pfam" id="PF13905">
    <property type="entry name" value="Thioredoxin_8"/>
    <property type="match status" value="1"/>
</dbReference>
<dbReference type="PANTHER" id="PTHR42852">
    <property type="entry name" value="THIOL:DISULFIDE INTERCHANGE PROTEIN DSBE"/>
    <property type="match status" value="1"/>
</dbReference>
<keyword evidence="5" id="KW-0732">Signal</keyword>
<dbReference type="InterPro" id="IPR050553">
    <property type="entry name" value="Thioredoxin_ResA/DsbE_sf"/>
</dbReference>
<dbReference type="GO" id="GO:0030313">
    <property type="term" value="C:cell envelope"/>
    <property type="evidence" value="ECO:0007669"/>
    <property type="project" value="UniProtKB-SubCell"/>
</dbReference>
<dbReference type="PANTHER" id="PTHR42852:SF6">
    <property type="entry name" value="THIOL:DISULFIDE INTERCHANGE PROTEIN DSBE"/>
    <property type="match status" value="1"/>
</dbReference>
<accession>A0A1G6WX70</accession>
<feature type="domain" description="Thioredoxin" evidence="6">
    <location>
        <begin position="496"/>
        <end position="630"/>
    </location>
</feature>
<keyword evidence="3" id="KW-1015">Disulfide bond</keyword>
<evidence type="ECO:0000259" key="6">
    <source>
        <dbReference type="PROSITE" id="PS51352"/>
    </source>
</evidence>
<dbReference type="InterPro" id="IPR036249">
    <property type="entry name" value="Thioredoxin-like_sf"/>
</dbReference>
<dbReference type="STRING" id="390242.SAMN04488024_107129"/>
<reference evidence="8" key="1">
    <citation type="submission" date="2016-10" db="EMBL/GenBank/DDBJ databases">
        <authorList>
            <person name="Varghese N."/>
            <person name="Submissions S."/>
        </authorList>
    </citation>
    <scope>NUCLEOTIDE SEQUENCE [LARGE SCALE GENOMIC DNA]</scope>
    <source>
        <strain evidence="8">DSM 18609</strain>
    </source>
</reference>
<keyword evidence="8" id="KW-1185">Reference proteome</keyword>
<dbReference type="Gene3D" id="3.40.30.10">
    <property type="entry name" value="Glutaredoxin"/>
    <property type="match status" value="1"/>
</dbReference>
<dbReference type="InterPro" id="IPR012336">
    <property type="entry name" value="Thioredoxin-like_fold"/>
</dbReference>
<organism evidence="7 8">
    <name type="scientific">Pedobacter soli</name>
    <dbReference type="NCBI Taxonomy" id="390242"/>
    <lineage>
        <taxon>Bacteria</taxon>
        <taxon>Pseudomonadati</taxon>
        <taxon>Bacteroidota</taxon>
        <taxon>Sphingobacteriia</taxon>
        <taxon>Sphingobacteriales</taxon>
        <taxon>Sphingobacteriaceae</taxon>
        <taxon>Pedobacter</taxon>
    </lineage>
</organism>
<dbReference type="PROSITE" id="PS51352">
    <property type="entry name" value="THIOREDOXIN_2"/>
    <property type="match status" value="1"/>
</dbReference>